<dbReference type="GO" id="GO:0004336">
    <property type="term" value="F:galactosylceramidase activity"/>
    <property type="evidence" value="ECO:0007669"/>
    <property type="project" value="InterPro"/>
</dbReference>
<organism evidence="3 4">
    <name type="scientific">Symbiodinium natans</name>
    <dbReference type="NCBI Taxonomy" id="878477"/>
    <lineage>
        <taxon>Eukaryota</taxon>
        <taxon>Sar</taxon>
        <taxon>Alveolata</taxon>
        <taxon>Dinophyceae</taxon>
        <taxon>Suessiales</taxon>
        <taxon>Symbiodiniaceae</taxon>
        <taxon>Symbiodinium</taxon>
    </lineage>
</organism>
<accession>A0A812S465</accession>
<evidence type="ECO:0000313" key="3">
    <source>
        <dbReference type="EMBL" id="CAE7462276.1"/>
    </source>
</evidence>
<dbReference type="AlphaFoldDB" id="A0A812S465"/>
<dbReference type="Gene3D" id="3.20.20.80">
    <property type="entry name" value="Glycosidases"/>
    <property type="match status" value="1"/>
</dbReference>
<gene>
    <name evidence="3" type="primary">GALC</name>
    <name evidence="3" type="ORF">SNAT2548_LOCUS25730</name>
</gene>
<proteinExistence type="predicted"/>
<feature type="compositionally biased region" description="Gly residues" evidence="1">
    <location>
        <begin position="94"/>
        <end position="105"/>
    </location>
</feature>
<evidence type="ECO:0000259" key="2">
    <source>
        <dbReference type="Pfam" id="PF02057"/>
    </source>
</evidence>
<comment type="caution">
    <text evidence="3">The sequence shown here is derived from an EMBL/GenBank/DDBJ whole genome shotgun (WGS) entry which is preliminary data.</text>
</comment>
<dbReference type="Pfam" id="PF02057">
    <property type="entry name" value="Glyco_hydro_59"/>
    <property type="match status" value="1"/>
</dbReference>
<dbReference type="Proteomes" id="UP000604046">
    <property type="component" value="Unassembled WGS sequence"/>
</dbReference>
<sequence>MPLPSLRNQTSLSLWSSEDVGLPADWKGAACLGRILNTNFVRMNATSTLVRSLAWAVHPSLPGIRDGLIEAVEPWSGRRHSERRVSRVFPRQPGGVGRGGGGSRA</sequence>
<dbReference type="InterPro" id="IPR049161">
    <property type="entry name" value="GH59_cat"/>
</dbReference>
<dbReference type="OrthoDB" id="421240at2759"/>
<dbReference type="PANTHER" id="PTHR15172">
    <property type="entry name" value="GALACTOCEREBROSIDASE"/>
    <property type="match status" value="1"/>
</dbReference>
<evidence type="ECO:0000313" key="4">
    <source>
        <dbReference type="Proteomes" id="UP000604046"/>
    </source>
</evidence>
<dbReference type="PANTHER" id="PTHR15172:SF1">
    <property type="entry name" value="GALACTOCEREBROSIDASE"/>
    <property type="match status" value="1"/>
</dbReference>
<dbReference type="GO" id="GO:0016020">
    <property type="term" value="C:membrane"/>
    <property type="evidence" value="ECO:0007669"/>
    <property type="project" value="GOC"/>
</dbReference>
<reference evidence="3" key="1">
    <citation type="submission" date="2021-02" db="EMBL/GenBank/DDBJ databases">
        <authorList>
            <person name="Dougan E. K."/>
            <person name="Rhodes N."/>
            <person name="Thang M."/>
            <person name="Chan C."/>
        </authorList>
    </citation>
    <scope>NUCLEOTIDE SEQUENCE</scope>
</reference>
<dbReference type="GO" id="GO:0006683">
    <property type="term" value="P:galactosylceramide catabolic process"/>
    <property type="evidence" value="ECO:0007669"/>
    <property type="project" value="InterPro"/>
</dbReference>
<evidence type="ECO:0000256" key="1">
    <source>
        <dbReference type="SAM" id="MobiDB-lite"/>
    </source>
</evidence>
<name>A0A812S465_9DINO</name>
<dbReference type="GO" id="GO:0005764">
    <property type="term" value="C:lysosome"/>
    <property type="evidence" value="ECO:0007669"/>
    <property type="project" value="TreeGrafter"/>
</dbReference>
<keyword evidence="4" id="KW-1185">Reference proteome</keyword>
<feature type="region of interest" description="Disordered" evidence="1">
    <location>
        <begin position="83"/>
        <end position="105"/>
    </location>
</feature>
<protein>
    <submittedName>
        <fullName evidence="3">GALC protein</fullName>
    </submittedName>
</protein>
<feature type="domain" description="Glycosyl hydrolase family 59 catalytic" evidence="2">
    <location>
        <begin position="9"/>
        <end position="84"/>
    </location>
</feature>
<dbReference type="EMBL" id="CAJNDS010002406">
    <property type="protein sequence ID" value="CAE7462276.1"/>
    <property type="molecule type" value="Genomic_DNA"/>
</dbReference>
<dbReference type="InterPro" id="IPR001286">
    <property type="entry name" value="Glyco_hydro_59"/>
</dbReference>